<evidence type="ECO:0000313" key="3">
    <source>
        <dbReference type="Proteomes" id="UP001190700"/>
    </source>
</evidence>
<feature type="region of interest" description="Disordered" evidence="1">
    <location>
        <begin position="48"/>
        <end position="151"/>
    </location>
</feature>
<keyword evidence="3" id="KW-1185">Reference proteome</keyword>
<comment type="caution">
    <text evidence="2">The sequence shown here is derived from an EMBL/GenBank/DDBJ whole genome shotgun (WGS) entry which is preliminary data.</text>
</comment>
<feature type="compositionally biased region" description="Basic and acidic residues" evidence="1">
    <location>
        <begin position="85"/>
        <end position="95"/>
    </location>
</feature>
<evidence type="ECO:0000313" key="2">
    <source>
        <dbReference type="EMBL" id="KAK3237708.1"/>
    </source>
</evidence>
<gene>
    <name evidence="2" type="ORF">CYMTET_52234</name>
</gene>
<feature type="compositionally biased region" description="Basic and acidic residues" evidence="1">
    <location>
        <begin position="142"/>
        <end position="151"/>
    </location>
</feature>
<sequence length="278" mass="30862">MAPPKSGRHGVNTAHSESLSARSWFFIVIGVFIVCSTIDLERRMHKAPVEPRHEHVVQKRAHSRGQGTAPRFSKSQSAKAHSKTQSRDPPVEPSHEVVQTSNPPPKVVGDAAPLEESWSAENDDEETADKGRTHGAVRKGGLSKEARHSVHKDVSSAVKDMVAAEVAAQVAQEQAKQMMKDQEWMAETEKFETAQALKDSNAIKTRVEKAKEKGDRATEKRDRTLEKGERLGGDGENKKREKPVQRSEHLSEAAEKVTDRVTRMVKEEKVDDALAMQK</sequence>
<dbReference type="AlphaFoldDB" id="A0AAE0BKR1"/>
<feature type="region of interest" description="Disordered" evidence="1">
    <location>
        <begin position="197"/>
        <end position="278"/>
    </location>
</feature>
<dbReference type="Proteomes" id="UP001190700">
    <property type="component" value="Unassembled WGS sequence"/>
</dbReference>
<accession>A0AAE0BKR1</accession>
<name>A0AAE0BKR1_9CHLO</name>
<organism evidence="2 3">
    <name type="scientific">Cymbomonas tetramitiformis</name>
    <dbReference type="NCBI Taxonomy" id="36881"/>
    <lineage>
        <taxon>Eukaryota</taxon>
        <taxon>Viridiplantae</taxon>
        <taxon>Chlorophyta</taxon>
        <taxon>Pyramimonadophyceae</taxon>
        <taxon>Pyramimonadales</taxon>
        <taxon>Pyramimonadaceae</taxon>
        <taxon>Cymbomonas</taxon>
    </lineage>
</organism>
<evidence type="ECO:0000256" key="1">
    <source>
        <dbReference type="SAM" id="MobiDB-lite"/>
    </source>
</evidence>
<reference evidence="2 3" key="1">
    <citation type="journal article" date="2015" name="Genome Biol. Evol.">
        <title>Comparative Genomics of a Bacterivorous Green Alga Reveals Evolutionary Causalities and Consequences of Phago-Mixotrophic Mode of Nutrition.</title>
        <authorList>
            <person name="Burns J.A."/>
            <person name="Paasch A."/>
            <person name="Narechania A."/>
            <person name="Kim E."/>
        </authorList>
    </citation>
    <scope>NUCLEOTIDE SEQUENCE [LARGE SCALE GENOMIC DNA]</scope>
    <source>
        <strain evidence="2 3">PLY_AMNH</strain>
    </source>
</reference>
<feature type="compositionally biased region" description="Basic and acidic residues" evidence="1">
    <location>
        <begin position="48"/>
        <end position="57"/>
    </location>
</feature>
<proteinExistence type="predicted"/>
<protein>
    <submittedName>
        <fullName evidence="2">Uncharacterized protein</fullName>
    </submittedName>
</protein>
<feature type="compositionally biased region" description="Basic and acidic residues" evidence="1">
    <location>
        <begin position="205"/>
        <end position="272"/>
    </location>
</feature>
<feature type="non-terminal residue" evidence="2">
    <location>
        <position position="278"/>
    </location>
</feature>
<dbReference type="EMBL" id="LGRX02034479">
    <property type="protein sequence ID" value="KAK3237708.1"/>
    <property type="molecule type" value="Genomic_DNA"/>
</dbReference>